<evidence type="ECO:0000313" key="2">
    <source>
        <dbReference type="Proteomes" id="UP000061018"/>
    </source>
</evidence>
<dbReference type="Proteomes" id="UP000061018">
    <property type="component" value="Plasmid pSAM1"/>
</dbReference>
<proteinExistence type="predicted"/>
<evidence type="ECO:0000313" key="1">
    <source>
        <dbReference type="EMBL" id="AKZ60771.1"/>
    </source>
</evidence>
<sequence length="97" mass="10972">MTARDEIRRYVSLLSDMWTPRETTDARVERLYNAVRTEVLGEALDELTAVKKELAFIESLVCQCQPEREHDDYRLPADHLHAADCIVAAAQQTAAGL</sequence>
<reference evidence="2" key="1">
    <citation type="journal article" date="2015" name="J. Biotechnol.">
        <title>Complete genome sequence of Streptomyces ambofaciens ATCC 23877, the spiramycin producer.</title>
        <authorList>
            <person name="Thibessard A."/>
            <person name="Haas D."/>
            <person name="Gerbaud C."/>
            <person name="Aigle B."/>
            <person name="Lautru S."/>
            <person name="Pernodet J.L."/>
            <person name="Leblond P."/>
        </authorList>
    </citation>
    <scope>NUCLEOTIDE SEQUENCE [LARGE SCALE GENOMIC DNA]</scope>
    <source>
        <strain evidence="2">ATCC 23877 / 3486 / DSM 40053 / JCM 4204 / NBRC 12836 / NRRL B-2516</strain>
        <plasmid evidence="2">pSAM1</plasmid>
    </source>
</reference>
<gene>
    <name evidence="1" type="ORF">SAM23877_p062</name>
</gene>
<dbReference type="RefSeq" id="WP_053143299.1">
    <property type="nucleotide sequence ID" value="NZ_CP012383.1"/>
</dbReference>
<protein>
    <submittedName>
        <fullName evidence="1">Uncharacterized protein</fullName>
    </submittedName>
</protein>
<name>A0A0K2B6G9_STRA7</name>
<dbReference type="AlphaFoldDB" id="A0A0K2B6G9"/>
<dbReference type="KEGG" id="samb:SAM23877_p062"/>
<dbReference type="EMBL" id="CP012383">
    <property type="protein sequence ID" value="AKZ60771.1"/>
    <property type="molecule type" value="Genomic_DNA"/>
</dbReference>
<accession>A0A0K2B6G9</accession>
<organism evidence="1 2">
    <name type="scientific">Streptomyces ambofaciens (strain ATCC 23877 / 3486 / DSM 40053 / JCM 4204 / NBRC 12836 / NRRL B-2516)</name>
    <dbReference type="NCBI Taxonomy" id="278992"/>
    <lineage>
        <taxon>Bacteria</taxon>
        <taxon>Bacillati</taxon>
        <taxon>Actinomycetota</taxon>
        <taxon>Actinomycetes</taxon>
        <taxon>Kitasatosporales</taxon>
        <taxon>Streptomycetaceae</taxon>
        <taxon>Streptomyces</taxon>
    </lineage>
</organism>
<geneLocation type="plasmid" evidence="1 2">
    <name>pSAM1</name>
</geneLocation>
<keyword evidence="1" id="KW-0614">Plasmid</keyword>